<dbReference type="PANTHER" id="PTHR44259">
    <property type="entry name" value="OS07G0183000 PROTEIN-RELATED"/>
    <property type="match status" value="1"/>
</dbReference>
<dbReference type="OrthoDB" id="642536at2759"/>
<protein>
    <recommendedName>
        <fullName evidence="1">KIB1-4 beta-propeller domain-containing protein</fullName>
    </recommendedName>
</protein>
<dbReference type="Proteomes" id="UP000541444">
    <property type="component" value="Unassembled WGS sequence"/>
</dbReference>
<evidence type="ECO:0000313" key="2">
    <source>
        <dbReference type="EMBL" id="KAF6141781.1"/>
    </source>
</evidence>
<proteinExistence type="predicted"/>
<evidence type="ECO:0000259" key="1">
    <source>
        <dbReference type="Pfam" id="PF03478"/>
    </source>
</evidence>
<comment type="caution">
    <text evidence="2">The sequence shown here is derived from an EMBL/GenBank/DDBJ whole genome shotgun (WGS) entry which is preliminary data.</text>
</comment>
<name>A0A7J7LGI6_9MAGN</name>
<reference evidence="2 3" key="1">
    <citation type="journal article" date="2020" name="IScience">
        <title>Genome Sequencing of the Endangered Kingdonia uniflora (Circaeasteraceae, Ranunculales) Reveals Potential Mechanisms of Evolutionary Specialization.</title>
        <authorList>
            <person name="Sun Y."/>
            <person name="Deng T."/>
            <person name="Zhang A."/>
            <person name="Moore M.J."/>
            <person name="Landis J.B."/>
            <person name="Lin N."/>
            <person name="Zhang H."/>
            <person name="Zhang X."/>
            <person name="Huang J."/>
            <person name="Zhang X."/>
            <person name="Sun H."/>
            <person name="Wang H."/>
        </authorList>
    </citation>
    <scope>NUCLEOTIDE SEQUENCE [LARGE SCALE GENOMIC DNA]</scope>
    <source>
        <strain evidence="2">TB1705</strain>
        <tissue evidence="2">Leaf</tissue>
    </source>
</reference>
<feature type="domain" description="KIB1-4 beta-propeller" evidence="1">
    <location>
        <begin position="2"/>
        <end position="175"/>
    </location>
</feature>
<sequence>MYCCGSTNGWLVYIDNRYNMHLYNPFSGVKFQLPSATTLVPPNPNYRGFSKYYVKKAIVSSDPTTSGSETLVLVIYSGECPRLAFCRLGDNAWTSIESPTRTRSHQDAIFYKGQFYALYSPGAVAICDIGPFHVRLVEIVSSLTSEGPSIKEYLVESAGELYLVSRTCWNFPRKSVLKALMVQLLNLKYLS</sequence>
<keyword evidence="3" id="KW-1185">Reference proteome</keyword>
<accession>A0A7J7LGI6</accession>
<dbReference type="PANTHER" id="PTHR44259:SF114">
    <property type="entry name" value="OS06G0707300 PROTEIN"/>
    <property type="match status" value="1"/>
</dbReference>
<gene>
    <name evidence="2" type="ORF">GIB67_027959</name>
</gene>
<organism evidence="2 3">
    <name type="scientific">Kingdonia uniflora</name>
    <dbReference type="NCBI Taxonomy" id="39325"/>
    <lineage>
        <taxon>Eukaryota</taxon>
        <taxon>Viridiplantae</taxon>
        <taxon>Streptophyta</taxon>
        <taxon>Embryophyta</taxon>
        <taxon>Tracheophyta</taxon>
        <taxon>Spermatophyta</taxon>
        <taxon>Magnoliopsida</taxon>
        <taxon>Ranunculales</taxon>
        <taxon>Circaeasteraceae</taxon>
        <taxon>Kingdonia</taxon>
    </lineage>
</organism>
<dbReference type="AlphaFoldDB" id="A0A7J7LGI6"/>
<dbReference type="Pfam" id="PF03478">
    <property type="entry name" value="Beta-prop_KIB1-4"/>
    <property type="match status" value="1"/>
</dbReference>
<dbReference type="InterPro" id="IPR050942">
    <property type="entry name" value="F-box_BR-signaling"/>
</dbReference>
<dbReference type="InterPro" id="IPR005174">
    <property type="entry name" value="KIB1-4_b-propeller"/>
</dbReference>
<dbReference type="EMBL" id="JACGCM010002299">
    <property type="protein sequence ID" value="KAF6141781.1"/>
    <property type="molecule type" value="Genomic_DNA"/>
</dbReference>
<evidence type="ECO:0000313" key="3">
    <source>
        <dbReference type="Proteomes" id="UP000541444"/>
    </source>
</evidence>